<evidence type="ECO:0008006" key="4">
    <source>
        <dbReference type="Google" id="ProtNLM"/>
    </source>
</evidence>
<protein>
    <recommendedName>
        <fullName evidence="4">DUF3021 domain-containing protein</fullName>
    </recommendedName>
</protein>
<sequence length="159" mass="18121">MTNTMPTNDMTRHYHGAPDSRNTLLPVWVRGLAAMIFLFSLVFLFSLYHTVTELQRGIHTSYDIVIMLCSVVALCSGAAAAGLLMEYAWGLPYSLLTAAMTCAAFIAFMGYDLFFYKTIVWRFVGMEVFVLLVTACYMRALWKIKDRWKSARQSPSFRK</sequence>
<dbReference type="EMBL" id="CP149822">
    <property type="protein sequence ID" value="WZN40946.1"/>
    <property type="molecule type" value="Genomic_DNA"/>
</dbReference>
<keyword evidence="1" id="KW-0472">Membrane</keyword>
<feature type="transmembrane region" description="Helical" evidence="1">
    <location>
        <begin position="27"/>
        <end position="48"/>
    </location>
</feature>
<keyword evidence="3" id="KW-1185">Reference proteome</keyword>
<feature type="transmembrane region" description="Helical" evidence="1">
    <location>
        <begin position="91"/>
        <end position="111"/>
    </location>
</feature>
<evidence type="ECO:0000256" key="1">
    <source>
        <dbReference type="SAM" id="Phobius"/>
    </source>
</evidence>
<evidence type="ECO:0000313" key="2">
    <source>
        <dbReference type="EMBL" id="WZN40946.1"/>
    </source>
</evidence>
<gene>
    <name evidence="2" type="ORF">WJU16_23570</name>
</gene>
<feature type="transmembrane region" description="Helical" evidence="1">
    <location>
        <begin position="60"/>
        <end position="85"/>
    </location>
</feature>
<dbReference type="Proteomes" id="UP001485459">
    <property type="component" value="Chromosome"/>
</dbReference>
<organism evidence="2 3">
    <name type="scientific">Chitinophaga pollutisoli</name>
    <dbReference type="NCBI Taxonomy" id="3133966"/>
    <lineage>
        <taxon>Bacteria</taxon>
        <taxon>Pseudomonadati</taxon>
        <taxon>Bacteroidota</taxon>
        <taxon>Chitinophagia</taxon>
        <taxon>Chitinophagales</taxon>
        <taxon>Chitinophagaceae</taxon>
        <taxon>Chitinophaga</taxon>
    </lineage>
</organism>
<keyword evidence="1" id="KW-1133">Transmembrane helix</keyword>
<name>A0ABZ2YPX7_9BACT</name>
<keyword evidence="1" id="KW-0812">Transmembrane</keyword>
<accession>A0ABZ2YPX7</accession>
<dbReference type="RefSeq" id="WP_341835810.1">
    <property type="nucleotide sequence ID" value="NZ_CP149822.1"/>
</dbReference>
<reference evidence="3" key="1">
    <citation type="submission" date="2024-03" db="EMBL/GenBank/DDBJ databases">
        <title>Chitinophaga horti sp. nov., isolated from garden soil.</title>
        <authorList>
            <person name="Lee D.S."/>
            <person name="Han D.M."/>
            <person name="Baek J.H."/>
            <person name="Choi D.G."/>
            <person name="Jeon J.H."/>
            <person name="Jeon C.O."/>
        </authorList>
    </citation>
    <scope>NUCLEOTIDE SEQUENCE [LARGE SCALE GENOMIC DNA]</scope>
    <source>
        <strain evidence="3">GPA1</strain>
    </source>
</reference>
<feature type="transmembrane region" description="Helical" evidence="1">
    <location>
        <begin position="123"/>
        <end position="142"/>
    </location>
</feature>
<evidence type="ECO:0000313" key="3">
    <source>
        <dbReference type="Proteomes" id="UP001485459"/>
    </source>
</evidence>
<proteinExistence type="predicted"/>